<dbReference type="Proteomes" id="UP000799291">
    <property type="component" value="Unassembled WGS sequence"/>
</dbReference>
<evidence type="ECO:0000256" key="1">
    <source>
        <dbReference type="SAM" id="MobiDB-lite"/>
    </source>
</evidence>
<evidence type="ECO:0000313" key="2">
    <source>
        <dbReference type="EMBL" id="KAF2679972.1"/>
    </source>
</evidence>
<dbReference type="EMBL" id="MU005599">
    <property type="protein sequence ID" value="KAF2679972.1"/>
    <property type="molecule type" value="Genomic_DNA"/>
</dbReference>
<reference evidence="2" key="1">
    <citation type="journal article" date="2020" name="Stud. Mycol.">
        <title>101 Dothideomycetes genomes: a test case for predicting lifestyles and emergence of pathogens.</title>
        <authorList>
            <person name="Haridas S."/>
            <person name="Albert R."/>
            <person name="Binder M."/>
            <person name="Bloem J."/>
            <person name="Labutti K."/>
            <person name="Salamov A."/>
            <person name="Andreopoulos B."/>
            <person name="Baker S."/>
            <person name="Barry K."/>
            <person name="Bills G."/>
            <person name="Bluhm B."/>
            <person name="Cannon C."/>
            <person name="Castanera R."/>
            <person name="Culley D."/>
            <person name="Daum C."/>
            <person name="Ezra D."/>
            <person name="Gonzalez J."/>
            <person name="Henrissat B."/>
            <person name="Kuo A."/>
            <person name="Liang C."/>
            <person name="Lipzen A."/>
            <person name="Lutzoni F."/>
            <person name="Magnuson J."/>
            <person name="Mondo S."/>
            <person name="Nolan M."/>
            <person name="Ohm R."/>
            <person name="Pangilinan J."/>
            <person name="Park H.-J."/>
            <person name="Ramirez L."/>
            <person name="Alfaro M."/>
            <person name="Sun H."/>
            <person name="Tritt A."/>
            <person name="Yoshinaga Y."/>
            <person name="Zwiers L.-H."/>
            <person name="Turgeon B."/>
            <person name="Goodwin S."/>
            <person name="Spatafora J."/>
            <person name="Crous P."/>
            <person name="Grigoriev I."/>
        </authorList>
    </citation>
    <scope>NUCLEOTIDE SEQUENCE</scope>
    <source>
        <strain evidence="2">CBS 122367</strain>
    </source>
</reference>
<accession>A0A6G1IP22</accession>
<organism evidence="2 3">
    <name type="scientific">Lentithecium fluviatile CBS 122367</name>
    <dbReference type="NCBI Taxonomy" id="1168545"/>
    <lineage>
        <taxon>Eukaryota</taxon>
        <taxon>Fungi</taxon>
        <taxon>Dikarya</taxon>
        <taxon>Ascomycota</taxon>
        <taxon>Pezizomycotina</taxon>
        <taxon>Dothideomycetes</taxon>
        <taxon>Pleosporomycetidae</taxon>
        <taxon>Pleosporales</taxon>
        <taxon>Massarineae</taxon>
        <taxon>Lentitheciaceae</taxon>
        <taxon>Lentithecium</taxon>
    </lineage>
</organism>
<keyword evidence="3" id="KW-1185">Reference proteome</keyword>
<proteinExistence type="predicted"/>
<protein>
    <submittedName>
        <fullName evidence="2">Uncharacterized protein</fullName>
    </submittedName>
</protein>
<evidence type="ECO:0000313" key="3">
    <source>
        <dbReference type="Proteomes" id="UP000799291"/>
    </source>
</evidence>
<gene>
    <name evidence="2" type="ORF">K458DRAFT_407561</name>
</gene>
<feature type="region of interest" description="Disordered" evidence="1">
    <location>
        <begin position="209"/>
        <end position="246"/>
    </location>
</feature>
<dbReference type="AlphaFoldDB" id="A0A6G1IP22"/>
<sequence>MAFLLIPSAKTLLPPNVRAVAREANVSTRAAVPPTIICRQSCLQAIHLLLISHHTRHSQSIDCYPTKHYQHNLPIIFAHTMRFTGIVSILAVASTLVSATGPPHDPHDAGDPDDRMTGTLGKYNTTIDARVLGYLLRQADEMQQGPGEQLSQATNASVCGGISTRKPATSDIIVGDDQCRSTGEFDEFNLVETCFCAFYTERDCGGQASNGFQGPRNGHTEKSQSYRCAIDPKGNPKLPTPGDPTPGKVSAAGMRELYRPYICLFVMTILVARYL</sequence>
<name>A0A6G1IP22_9PLEO</name>